<comment type="caution">
    <text evidence="2">The sequence shown here is derived from an EMBL/GenBank/DDBJ whole genome shotgun (WGS) entry which is preliminary data.</text>
</comment>
<evidence type="ECO:0000313" key="3">
    <source>
        <dbReference type="Proteomes" id="UP000013776"/>
    </source>
</evidence>
<gene>
    <name evidence="2" type="ORF">TAPDE_002930</name>
</gene>
<organism evidence="2 3">
    <name type="scientific">Taphrina deformans (strain PYCC 5710 / ATCC 11124 / CBS 356.35 / IMI 108563 / JCM 9778 / NBRC 8474)</name>
    <name type="common">Peach leaf curl fungus</name>
    <name type="synonym">Lalaria deformans</name>
    <dbReference type="NCBI Taxonomy" id="1097556"/>
    <lineage>
        <taxon>Eukaryota</taxon>
        <taxon>Fungi</taxon>
        <taxon>Dikarya</taxon>
        <taxon>Ascomycota</taxon>
        <taxon>Taphrinomycotina</taxon>
        <taxon>Taphrinomycetes</taxon>
        <taxon>Taphrinales</taxon>
        <taxon>Taphrinaceae</taxon>
        <taxon>Taphrina</taxon>
    </lineage>
</organism>
<evidence type="ECO:0000313" key="2">
    <source>
        <dbReference type="EMBL" id="CCX35444.1"/>
    </source>
</evidence>
<dbReference type="EMBL" id="CAHR02000100">
    <property type="protein sequence ID" value="CCX35444.1"/>
    <property type="molecule type" value="Genomic_DNA"/>
</dbReference>
<name>R5A834_TAPDE</name>
<sequence length="289" mass="32770">MSTNHHASPLADENVENDVAERVELEVKKQMLGVEDRLKSHLEGTVLSSLTARLDKLEHRVERLDRHDTESGHERPSRKRKLGMNGPEVESQIKAMRDFAQSMVSKVGEVDGRLDILELRTTSIEETHTAVLKLADRFTYNDRIVVKHQAAMLQMRDYLTQHQDFIDGLCKTLGITANCGEEADDELKDFPIRVIDGLRTQMEKSEPKLEKAEEALGKIYQELAEMKVYLRRASEQATDWSLCRPGLMHLVQRMDPTLANRIKDMLPLYQADHSPAPAATETSQSTAAQ</sequence>
<keyword evidence="3" id="KW-1185">Reference proteome</keyword>
<proteinExistence type="predicted"/>
<accession>R5A834</accession>
<feature type="compositionally biased region" description="Basic and acidic residues" evidence="1">
    <location>
        <begin position="61"/>
        <end position="75"/>
    </location>
</feature>
<evidence type="ECO:0000256" key="1">
    <source>
        <dbReference type="SAM" id="MobiDB-lite"/>
    </source>
</evidence>
<dbReference type="VEuPathDB" id="FungiDB:TAPDE_002930"/>
<protein>
    <submittedName>
        <fullName evidence="2">Uncharacterized protein</fullName>
    </submittedName>
</protein>
<reference evidence="2 3" key="1">
    <citation type="journal article" date="2013" name="MBio">
        <title>Genome sequencing of the plant pathogen Taphrina deformans, the causal agent of peach leaf curl.</title>
        <authorList>
            <person name="Cisse O.H."/>
            <person name="Almeida J.M.G.C.F."/>
            <person name="Fonseca A."/>
            <person name="Kumar A.A."/>
            <person name="Salojaervi J."/>
            <person name="Overmyer K."/>
            <person name="Hauser P.M."/>
            <person name="Pagni M."/>
        </authorList>
    </citation>
    <scope>NUCLEOTIDE SEQUENCE [LARGE SCALE GENOMIC DNA]</scope>
    <source>
        <strain evidence="3">PYCC 5710 / ATCC 11124 / CBS 356.35 / IMI 108563 / JCM 9778 / NBRC 8474</strain>
    </source>
</reference>
<dbReference type="AlphaFoldDB" id="R5A834"/>
<dbReference type="Proteomes" id="UP000013776">
    <property type="component" value="Unassembled WGS sequence"/>
</dbReference>
<feature type="region of interest" description="Disordered" evidence="1">
    <location>
        <begin position="61"/>
        <end position="87"/>
    </location>
</feature>